<dbReference type="Proteomes" id="UP000308133">
    <property type="component" value="Unassembled WGS sequence"/>
</dbReference>
<feature type="region of interest" description="Disordered" evidence="5">
    <location>
        <begin position="327"/>
        <end position="531"/>
    </location>
</feature>
<feature type="compositionally biased region" description="Polar residues" evidence="5">
    <location>
        <begin position="387"/>
        <end position="400"/>
    </location>
</feature>
<feature type="compositionally biased region" description="Polar residues" evidence="5">
    <location>
        <begin position="642"/>
        <end position="658"/>
    </location>
</feature>
<feature type="compositionally biased region" description="Low complexity" evidence="5">
    <location>
        <begin position="505"/>
        <end position="517"/>
    </location>
</feature>
<evidence type="ECO:0000256" key="3">
    <source>
        <dbReference type="ARBA" id="ARBA00023006"/>
    </source>
</evidence>
<feature type="compositionally biased region" description="Polar residues" evidence="5">
    <location>
        <begin position="17"/>
        <end position="26"/>
    </location>
</feature>
<feature type="compositionally biased region" description="Low complexity" evidence="5">
    <location>
        <begin position="368"/>
        <end position="382"/>
    </location>
</feature>
<evidence type="ECO:0000256" key="2">
    <source>
        <dbReference type="ARBA" id="ARBA00013801"/>
    </source>
</evidence>
<name>A0A4V6YAW8_9PEZI</name>
<dbReference type="Gene3D" id="3.30.900.10">
    <property type="entry name" value="HORMA domain"/>
    <property type="match status" value="1"/>
</dbReference>
<proteinExistence type="inferred from homology"/>
<feature type="compositionally biased region" description="Polar residues" evidence="5">
    <location>
        <begin position="327"/>
        <end position="343"/>
    </location>
</feature>
<feature type="compositionally biased region" description="Low complexity" evidence="5">
    <location>
        <begin position="583"/>
        <end position="605"/>
    </location>
</feature>
<organism evidence="7 8">
    <name type="scientific">Elsinoe australis</name>
    <dbReference type="NCBI Taxonomy" id="40998"/>
    <lineage>
        <taxon>Eukaryota</taxon>
        <taxon>Fungi</taxon>
        <taxon>Dikarya</taxon>
        <taxon>Ascomycota</taxon>
        <taxon>Pezizomycotina</taxon>
        <taxon>Dothideomycetes</taxon>
        <taxon>Dothideomycetidae</taxon>
        <taxon>Myriangiales</taxon>
        <taxon>Elsinoaceae</taxon>
        <taxon>Elsinoe</taxon>
    </lineage>
</organism>
<feature type="domain" description="Autophagy-related protein 13 N-terminal" evidence="6">
    <location>
        <begin position="77"/>
        <end position="311"/>
    </location>
</feature>
<dbReference type="AlphaFoldDB" id="A0A4V6YAW8"/>
<evidence type="ECO:0000256" key="1">
    <source>
        <dbReference type="ARBA" id="ARBA00005246"/>
    </source>
</evidence>
<feature type="compositionally biased region" description="Basic and acidic residues" evidence="5">
    <location>
        <begin position="782"/>
        <end position="792"/>
    </location>
</feature>
<protein>
    <recommendedName>
        <fullName evidence="2 4">Autophagy-related protein 13</fullName>
    </recommendedName>
</protein>
<keyword evidence="3 4" id="KW-0072">Autophagy</keyword>
<evidence type="ECO:0000256" key="4">
    <source>
        <dbReference type="RuleBase" id="RU361214"/>
    </source>
</evidence>
<dbReference type="GO" id="GO:1990316">
    <property type="term" value="C:Atg1/ULK1 kinase complex"/>
    <property type="evidence" value="ECO:0007669"/>
    <property type="project" value="InterPro"/>
</dbReference>
<dbReference type="GO" id="GO:0034497">
    <property type="term" value="P:protein localization to phagophore assembly site"/>
    <property type="evidence" value="ECO:0007669"/>
    <property type="project" value="TreeGrafter"/>
</dbReference>
<feature type="region of interest" description="Disordered" evidence="5">
    <location>
        <begin position="1"/>
        <end position="71"/>
    </location>
</feature>
<dbReference type="PANTHER" id="PTHR13430">
    <property type="match status" value="1"/>
</dbReference>
<dbReference type="InterPro" id="IPR036570">
    <property type="entry name" value="HORMA_dom_sf"/>
</dbReference>
<feature type="compositionally biased region" description="Polar residues" evidence="5">
    <location>
        <begin position="478"/>
        <end position="497"/>
    </location>
</feature>
<comment type="caution">
    <text evidence="7">The sequence shown here is derived from an EMBL/GenBank/DDBJ whole genome shotgun (WGS) entry which is preliminary data.</text>
</comment>
<dbReference type="PANTHER" id="PTHR13430:SF4">
    <property type="entry name" value="AUTOPHAGY-RELATED PROTEIN 13"/>
    <property type="match status" value="1"/>
</dbReference>
<feature type="compositionally biased region" description="Low complexity" evidence="5">
    <location>
        <begin position="38"/>
        <end position="51"/>
    </location>
</feature>
<dbReference type="InterPro" id="IPR040182">
    <property type="entry name" value="ATG13"/>
</dbReference>
<feature type="compositionally biased region" description="Low complexity" evidence="5">
    <location>
        <begin position="613"/>
        <end position="630"/>
    </location>
</feature>
<evidence type="ECO:0000256" key="5">
    <source>
        <dbReference type="SAM" id="MobiDB-lite"/>
    </source>
</evidence>
<comment type="similarity">
    <text evidence="1 4">Belongs to the ATG13 family. Fungi subfamily.</text>
</comment>
<feature type="compositionally biased region" description="Basic and acidic residues" evidence="5">
    <location>
        <begin position="659"/>
        <end position="668"/>
    </location>
</feature>
<dbReference type="Pfam" id="PF10033">
    <property type="entry name" value="ATG13"/>
    <property type="match status" value="1"/>
</dbReference>
<dbReference type="GO" id="GO:0005829">
    <property type="term" value="C:cytosol"/>
    <property type="evidence" value="ECO:0007669"/>
    <property type="project" value="TreeGrafter"/>
</dbReference>
<feature type="compositionally biased region" description="Acidic residues" evidence="5">
    <location>
        <begin position="767"/>
        <end position="776"/>
    </location>
</feature>
<reference evidence="7 8" key="1">
    <citation type="submission" date="2018-02" db="EMBL/GenBank/DDBJ databases">
        <title>Draft genome sequences of Elsinoe sp., causing black scab on jojoba.</title>
        <authorList>
            <person name="Stodart B."/>
            <person name="Jeffress S."/>
            <person name="Ash G."/>
            <person name="Arun Chinnappa K."/>
        </authorList>
    </citation>
    <scope>NUCLEOTIDE SEQUENCE [LARGE SCALE GENOMIC DNA]</scope>
    <source>
        <strain evidence="7 8">Hillstone_2</strain>
    </source>
</reference>
<dbReference type="InterPro" id="IPR018731">
    <property type="entry name" value="Atg13_N"/>
</dbReference>
<dbReference type="Gene3D" id="6.10.140.1900">
    <property type="match status" value="1"/>
</dbReference>
<feature type="region of interest" description="Disordered" evidence="5">
    <location>
        <begin position="575"/>
        <end position="711"/>
    </location>
</feature>
<sequence length="792" mass="85591">MHQHPRPAPRSASSASTPQTNPQRTNNQRDDSNQRAPSRQSLSSESGSGRSQESETGRTEDTTTAPNPDRQRLNLIVQHFFSKAALIVLNSRVNLPPAQTREGEIRLDKWFNTWIRDTNVLSQDLNEWKNMDAGQRKPSSLTVDFYIDLNQHPQNQALVAIDDDHRRWDVAKSLDNYAQKQNLASTPKTIVYERWTISLEDPSVSPTSQINDAAPNIYKKGVVLLRSLYTYARLLPAWKLARRISKQAGNGVLPKPKFRLSKGSVHSGSDTLAWPLTNDVGAVTEDYHFSRLPCAFGSLRVSVKYRTNCNFELDAAERLLSAQIATGSGSAESASRTGSTSDEVASDSRYKPWIRMPSAEGREELPVRSGSDARAGSGSKSSLRSEVISSSMPRRTSVSFQPFKAGSLSSSPAGGVPLSASPNNPLGRPVGTAPPSHSRSRSSLNTLPQQALRNPGIANETAIASSASSSPKPAPIQRYSSSFQNRRARFPSSQGTTKTEEDGSSSRGSVSSAQRASFALPENEASYQDDSESIGDFLKMLDKSSKQLPSFSRTDPASLAANSQRTVAQYSKFAKMRDSTAQLSDSMSSSLMLQRSSSSSSRQLSNVPGLVGGTAASISTSSSPSGKPISPHTPHMPAVPSRLSNNSIASYSRPATTEDSNRTIRADSSHTALNRPQTTTPTARAIDIPNSPSPRTFPVERRSSSVHNNARPAPRLIATGAVDDDMMPFGLRSASLPSEERSFAGRLQGSGAGGSGSRGEGSGGMEQQDEEEEEPLLFDLGELGRESLRRTE</sequence>
<feature type="compositionally biased region" description="Polar residues" evidence="5">
    <location>
        <begin position="435"/>
        <end position="452"/>
    </location>
</feature>
<dbReference type="GO" id="GO:0000423">
    <property type="term" value="P:mitophagy"/>
    <property type="evidence" value="ECO:0007669"/>
    <property type="project" value="TreeGrafter"/>
</dbReference>
<evidence type="ECO:0000259" key="6">
    <source>
        <dbReference type="Pfam" id="PF10033"/>
    </source>
</evidence>
<evidence type="ECO:0000313" key="8">
    <source>
        <dbReference type="Proteomes" id="UP000308133"/>
    </source>
</evidence>
<feature type="region of interest" description="Disordered" evidence="5">
    <location>
        <begin position="730"/>
        <end position="792"/>
    </location>
</feature>
<dbReference type="GO" id="GO:0000407">
    <property type="term" value="C:phagophore assembly site"/>
    <property type="evidence" value="ECO:0007669"/>
    <property type="project" value="TreeGrafter"/>
</dbReference>
<dbReference type="EMBL" id="PTQR01000038">
    <property type="protein sequence ID" value="TKX24762.1"/>
    <property type="molecule type" value="Genomic_DNA"/>
</dbReference>
<dbReference type="GO" id="GO:0034727">
    <property type="term" value="P:piecemeal microautophagy of the nucleus"/>
    <property type="evidence" value="ECO:0007669"/>
    <property type="project" value="TreeGrafter"/>
</dbReference>
<evidence type="ECO:0000313" key="7">
    <source>
        <dbReference type="EMBL" id="TKX24762.1"/>
    </source>
</evidence>
<feature type="compositionally biased region" description="Gly residues" evidence="5">
    <location>
        <begin position="748"/>
        <end position="764"/>
    </location>
</feature>
<accession>A0A4V6YAW8</accession>
<gene>
    <name evidence="7" type="ORF">C1H76_2937</name>
</gene>
<feature type="compositionally biased region" description="Basic and acidic residues" evidence="5">
    <location>
        <begin position="52"/>
        <end position="61"/>
    </location>
</feature>
<feature type="compositionally biased region" description="Polar residues" evidence="5">
    <location>
        <begin position="669"/>
        <end position="682"/>
    </location>
</feature>